<dbReference type="InterPro" id="IPR036412">
    <property type="entry name" value="HAD-like_sf"/>
</dbReference>
<keyword evidence="1" id="KW-0732">Signal</keyword>
<evidence type="ECO:0008006" key="6">
    <source>
        <dbReference type="Google" id="ProtNLM"/>
    </source>
</evidence>
<dbReference type="RefSeq" id="WP_125672733.1">
    <property type="nucleotide sequence ID" value="NZ_RCOS01000166.1"/>
</dbReference>
<dbReference type="InterPro" id="IPR023214">
    <property type="entry name" value="HAD_sf"/>
</dbReference>
<reference evidence="3 5" key="2">
    <citation type="journal article" date="2019" name="Nat. Microbiol.">
        <title>Wide diversity of methane and short-chain alkane metabolisms in uncultured archaea.</title>
        <authorList>
            <person name="Borrel G."/>
            <person name="Adam P.S."/>
            <person name="McKay L.J."/>
            <person name="Chen L.X."/>
            <person name="Sierra-Garcia I.N."/>
            <person name="Sieber C.M."/>
            <person name="Letourneur Q."/>
            <person name="Ghozlane A."/>
            <person name="Andersen G.L."/>
            <person name="Li W.J."/>
            <person name="Hallam S.J."/>
            <person name="Muyzer G."/>
            <person name="de Oliveira V.M."/>
            <person name="Inskeep W.P."/>
            <person name="Banfield J.F."/>
            <person name="Gribaldo S."/>
        </authorList>
    </citation>
    <scope>NUCLEOTIDE SEQUENCE [LARGE SCALE GENOMIC DNA]</scope>
    <source>
        <strain evidence="3">NM4</strain>
    </source>
</reference>
<dbReference type="Pfam" id="PF03767">
    <property type="entry name" value="Acid_phosphat_B"/>
    <property type="match status" value="1"/>
</dbReference>
<evidence type="ECO:0000313" key="3">
    <source>
        <dbReference type="EMBL" id="RZN59061.1"/>
    </source>
</evidence>
<dbReference type="Gene3D" id="3.40.50.1000">
    <property type="entry name" value="HAD superfamily/HAD-like"/>
    <property type="match status" value="1"/>
</dbReference>
<name>A0A3R9PED8_9CREN</name>
<sequence>MEECVVFDIDNTLFDSRERFDVVARRFGIISPRELPFEIQKEFWKSYMDPALLSLDRPIARAVEMAVLARRRGLKVIIITGRYERLRADTVTQLVQAGVPFDALIMRPEDNYQEDRDLKPFLVRRIRCNVVEYHDDDLDTLLEIGKMFPRALLFLHRPDGTFDIIQQENRKGH</sequence>
<dbReference type="EMBL" id="RCOS01000166">
    <property type="protein sequence ID" value="RSN71918.1"/>
    <property type="molecule type" value="Genomic_DNA"/>
</dbReference>
<organism evidence="2 4">
    <name type="scientific">Candidatus Methanodesulfokora washburnensis</name>
    <dbReference type="NCBI Taxonomy" id="2478471"/>
    <lineage>
        <taxon>Archaea</taxon>
        <taxon>Thermoproteota</taxon>
        <taxon>Candidatus Korarchaeia</taxon>
        <taxon>Candidatus Korarchaeia incertae sedis</taxon>
        <taxon>Candidatus Methanodesulfokora</taxon>
    </lineage>
</organism>
<comment type="caution">
    <text evidence="2">The sequence shown here is derived from an EMBL/GenBank/DDBJ whole genome shotgun (WGS) entry which is preliminary data.</text>
</comment>
<dbReference type="SUPFAM" id="SSF56784">
    <property type="entry name" value="HAD-like"/>
    <property type="match status" value="1"/>
</dbReference>
<dbReference type="InterPro" id="IPR005519">
    <property type="entry name" value="Acid_phosphat_B-like"/>
</dbReference>
<gene>
    <name evidence="2" type="ORF">D6D85_14905</name>
    <name evidence="3" type="ORF">EF810_07070</name>
</gene>
<evidence type="ECO:0000313" key="2">
    <source>
        <dbReference type="EMBL" id="RSN71918.1"/>
    </source>
</evidence>
<keyword evidence="4" id="KW-1185">Reference proteome</keyword>
<evidence type="ECO:0000256" key="1">
    <source>
        <dbReference type="ARBA" id="ARBA00022729"/>
    </source>
</evidence>
<accession>A0A3R9PED8</accession>
<proteinExistence type="predicted"/>
<dbReference type="AlphaFoldDB" id="A0A3R9PED8"/>
<dbReference type="Proteomes" id="UP000316217">
    <property type="component" value="Unassembled WGS sequence"/>
</dbReference>
<protein>
    <recommendedName>
        <fullName evidence="6">HAD family hydrolase</fullName>
    </recommendedName>
</protein>
<evidence type="ECO:0000313" key="5">
    <source>
        <dbReference type="Proteomes" id="UP000316217"/>
    </source>
</evidence>
<dbReference type="Proteomes" id="UP000277582">
    <property type="component" value="Unassembled WGS sequence"/>
</dbReference>
<evidence type="ECO:0000313" key="4">
    <source>
        <dbReference type="Proteomes" id="UP000277582"/>
    </source>
</evidence>
<dbReference type="EMBL" id="RXII01000110">
    <property type="protein sequence ID" value="RZN59061.1"/>
    <property type="molecule type" value="Genomic_DNA"/>
</dbReference>
<reference evidence="2 4" key="1">
    <citation type="submission" date="2018-10" db="EMBL/GenBank/DDBJ databases">
        <title>Co-occurring genomic capacity for anaerobic methane metabolism and dissimilatory sulfite reduction discovered in the Korarchaeota.</title>
        <authorList>
            <person name="Mckay L.J."/>
            <person name="Dlakic M."/>
            <person name="Fields M.W."/>
            <person name="Delmont T.O."/>
            <person name="Eren A.M."/>
            <person name="Jay Z.J."/>
            <person name="Klingelsmith K.B."/>
            <person name="Rusch D.B."/>
            <person name="Inskeep W.P."/>
        </authorList>
    </citation>
    <scope>NUCLEOTIDE SEQUENCE [LARGE SCALE GENOMIC DNA]</scope>
    <source>
        <strain evidence="2 4">MDKW</strain>
    </source>
</reference>
<dbReference type="OrthoDB" id="24721at2157"/>